<dbReference type="OrthoDB" id="77564at2759"/>
<evidence type="ECO:0000256" key="4">
    <source>
        <dbReference type="SAM" id="MobiDB-lite"/>
    </source>
</evidence>
<proteinExistence type="inferred from homology"/>
<dbReference type="Proteomes" id="UP001150925">
    <property type="component" value="Unassembled WGS sequence"/>
</dbReference>
<evidence type="ECO:0000256" key="2">
    <source>
        <dbReference type="ARBA" id="ARBA00007335"/>
    </source>
</evidence>
<dbReference type="GO" id="GO:0006325">
    <property type="term" value="P:chromatin organization"/>
    <property type="evidence" value="ECO:0007669"/>
    <property type="project" value="InterPro"/>
</dbReference>
<dbReference type="InterPro" id="IPR033053">
    <property type="entry name" value="Hir3/CABIN1"/>
</dbReference>
<dbReference type="PANTHER" id="PTHR15502">
    <property type="entry name" value="CALCINEURIN-BINDING PROTEIN CABIN 1-RELATED"/>
    <property type="match status" value="1"/>
</dbReference>
<comment type="caution">
    <text evidence="5">The sequence shown here is derived from an EMBL/GenBank/DDBJ whole genome shotgun (WGS) entry which is preliminary data.</text>
</comment>
<dbReference type="GO" id="GO:0000417">
    <property type="term" value="C:HIR complex"/>
    <property type="evidence" value="ECO:0007669"/>
    <property type="project" value="TreeGrafter"/>
</dbReference>
<comment type="similarity">
    <text evidence="2">Belongs to the HIR3 family.</text>
</comment>
<name>A0A9W8ALI5_9FUNG</name>
<reference evidence="5" key="1">
    <citation type="submission" date="2022-07" db="EMBL/GenBank/DDBJ databases">
        <title>Phylogenomic reconstructions and comparative analyses of Kickxellomycotina fungi.</title>
        <authorList>
            <person name="Reynolds N.K."/>
            <person name="Stajich J.E."/>
            <person name="Barry K."/>
            <person name="Grigoriev I.V."/>
            <person name="Crous P."/>
            <person name="Smith M.E."/>
        </authorList>
    </citation>
    <scope>NUCLEOTIDE SEQUENCE</scope>
    <source>
        <strain evidence="5">RSA 1196</strain>
    </source>
</reference>
<feature type="region of interest" description="Disordered" evidence="4">
    <location>
        <begin position="947"/>
        <end position="1013"/>
    </location>
</feature>
<feature type="compositionally biased region" description="Polar residues" evidence="4">
    <location>
        <begin position="961"/>
        <end position="971"/>
    </location>
</feature>
<dbReference type="AlphaFoldDB" id="A0A9W8ALI5"/>
<feature type="compositionally biased region" description="Polar residues" evidence="4">
    <location>
        <begin position="642"/>
        <end position="658"/>
    </location>
</feature>
<accession>A0A9W8ALI5</accession>
<evidence type="ECO:0000256" key="1">
    <source>
        <dbReference type="ARBA" id="ARBA00004123"/>
    </source>
</evidence>
<protein>
    <submittedName>
        <fullName evidence="5">Histone transcription regulator 3</fullName>
    </submittedName>
</protein>
<dbReference type="GO" id="GO:0005634">
    <property type="term" value="C:nucleus"/>
    <property type="evidence" value="ECO:0007669"/>
    <property type="project" value="UniProtKB-SubCell"/>
</dbReference>
<organism evidence="5 6">
    <name type="scientific">Dispira parvispora</name>
    <dbReference type="NCBI Taxonomy" id="1520584"/>
    <lineage>
        <taxon>Eukaryota</taxon>
        <taxon>Fungi</taxon>
        <taxon>Fungi incertae sedis</taxon>
        <taxon>Zoopagomycota</taxon>
        <taxon>Kickxellomycotina</taxon>
        <taxon>Dimargaritomycetes</taxon>
        <taxon>Dimargaritales</taxon>
        <taxon>Dimargaritaceae</taxon>
        <taxon>Dispira</taxon>
    </lineage>
</organism>
<feature type="region of interest" description="Disordered" evidence="4">
    <location>
        <begin position="855"/>
        <end position="884"/>
    </location>
</feature>
<evidence type="ECO:0000256" key="3">
    <source>
        <dbReference type="ARBA" id="ARBA00023242"/>
    </source>
</evidence>
<feature type="region of interest" description="Disordered" evidence="4">
    <location>
        <begin position="640"/>
        <end position="669"/>
    </location>
</feature>
<dbReference type="GO" id="GO:0031491">
    <property type="term" value="F:nucleosome binding"/>
    <property type="evidence" value="ECO:0007669"/>
    <property type="project" value="TreeGrafter"/>
</dbReference>
<evidence type="ECO:0000313" key="6">
    <source>
        <dbReference type="Proteomes" id="UP001150925"/>
    </source>
</evidence>
<sequence>MAYDERLRSLPETEIQVPLYTLMVRVWELLFTRRLMEELPPYRCLAVNYLPPGSSVSSSVPGLTPQAWVTDEEDRCPLLDVSPTWRQSTPCLNVVNSFLDLLRVLHHRIGDIGLCTVDKASFLTFYLRLQHWDPAVSASPMDEQQCLYCLYDIRLDDELEGHDCEPMAFTTTSACAVYSQLISVVADKLLRNQPIKNEWRTSLENLLEAIGEPPSSNGRVIVNREVLDEYLAMPVDFFAGLAEDHGSRARRVTMSGASMYPLPMVDVRPRSLPDAYFSAYFVQGYALHALLRQRLKQNVARDHSNFFEEIEFLYRHQLTITPSRVVVWYCLAGLYMDQVREHLIARAHAVIKDLPNIVDMVRCAFHCYTQCLVQLRGISTHHSRPVPSGGIRWPRLDPAALANEVGQFLYFLTQQPTPMMVFTARKLPQDPPNGNPPANPLGHERPDSIAADANQNLTVIDPTLVTEQLLKKLAATRAQPPPAPTRLQVYRMASVYLARVLESQNISSPQQSPLLETSVSQATTNGTSAMGTLLNQPGSYPTWTAAWYLGQALHKLDPCPLSSYACLIKAIDLVLEGTDSHSNSQTVVDPLYTLLSALSKDLFRERISSGIARRVLQEIYQRLSGIDTLARLVPEKSELPSGKSTAVETTDGETNCVTPRTERPPNPLLTDPERQIAFAEILDLLEGIRTMDKNRQHHKPTYRIAWLQSVIFHDFHKAEDSLGTLFNAMSLTRSFVVFYKGDHEPQGRHYYYVHKYTLLLIQLYRKTVNLDGLLMLARRLKKLDSVLIAPREVAVTLATNYLVALQHYVRSLLRLHPQEDFTNSFRILQGLCNTVFTRHAEMLEAWTAQVVASQTLTPPSSGPEQPNQSSAGSRGIPCEKNHRFFPPTDDPHVRTLYRLFYCIVHAIKLKRINTVSEYKGLIDGLIERLYVEILYTYADYHHHRTNVGHDSSKPASEPILSVTNGTQTAPTESMDIDSTLPTPGDLPPVPLSKPSADSRPGESKFVPGQRSSSPIQALKEFPEASPCGCPSLANTSEGDLETKPVKHQETVMRSLLLSRVYALFHILLPKDDGKATSAAMLSTAALKSSASAAGTRSQPALEKPLPDSTAKVNAGGGDDFGTSSGDVPK</sequence>
<feature type="region of interest" description="Disordered" evidence="4">
    <location>
        <begin position="1087"/>
        <end position="1129"/>
    </location>
</feature>
<keyword evidence="6" id="KW-1185">Reference proteome</keyword>
<evidence type="ECO:0000313" key="5">
    <source>
        <dbReference type="EMBL" id="KAJ1959381.1"/>
    </source>
</evidence>
<comment type="subcellular location">
    <subcellularLocation>
        <location evidence="1">Nucleus</location>
    </subcellularLocation>
</comment>
<feature type="compositionally biased region" description="Low complexity" evidence="4">
    <location>
        <begin position="1120"/>
        <end position="1129"/>
    </location>
</feature>
<dbReference type="EMBL" id="JANBPY010001602">
    <property type="protein sequence ID" value="KAJ1959381.1"/>
    <property type="molecule type" value="Genomic_DNA"/>
</dbReference>
<dbReference type="PANTHER" id="PTHR15502:SF7">
    <property type="entry name" value="CALCINEURIN-BINDING PROTEIN CABIN-1"/>
    <property type="match status" value="1"/>
</dbReference>
<feature type="compositionally biased region" description="Polar residues" evidence="4">
    <location>
        <begin position="855"/>
        <end position="872"/>
    </location>
</feature>
<keyword evidence="3" id="KW-0539">Nucleus</keyword>
<gene>
    <name evidence="5" type="primary">HIR3_2</name>
    <name evidence="5" type="ORF">IWQ62_004633</name>
</gene>